<dbReference type="AlphaFoldDB" id="A0A1M5MA13"/>
<evidence type="ECO:0000313" key="3">
    <source>
        <dbReference type="Proteomes" id="UP000184041"/>
    </source>
</evidence>
<dbReference type="RefSeq" id="WP_073068778.1">
    <property type="nucleotide sequence ID" value="NZ_FQUS01000055.1"/>
</dbReference>
<sequence length="270" mass="30994">MAKSKVKAGYYSIIPAKVRYDDSLTPNAKLMYGELTSLSNKEGYAFARNEYFADLYDVSKRTISRWISQLKKNDYIQVHLSETAKGTERRISIIGIDSIVPRGGHKDPNPPDSNSKSGEDKNSHHNIGSSSNITRRTTTIDNLPEITPAMKKVIEGWNDTFKVVVDDSDKKLLEAISNATKDFSVADLLQAIEYRSQAKFYKEDYPHLRNNPRSFFGYPQTIKNDMNRRPYKLITYSKKCELEQQGTDKRFEIDPKAKDSKGQPKWRMYD</sequence>
<reference evidence="2 3" key="1">
    <citation type="submission" date="2016-11" db="EMBL/GenBank/DDBJ databases">
        <authorList>
            <person name="Jaros S."/>
            <person name="Januszkiewicz K."/>
            <person name="Wedrychowicz H."/>
        </authorList>
    </citation>
    <scope>NUCLEOTIDE SEQUENCE [LARGE SCALE GENOMIC DNA]</scope>
    <source>
        <strain evidence="2 3">DSM 21986</strain>
    </source>
</reference>
<feature type="compositionally biased region" description="Low complexity" evidence="1">
    <location>
        <begin position="125"/>
        <end position="140"/>
    </location>
</feature>
<feature type="region of interest" description="Disordered" evidence="1">
    <location>
        <begin position="247"/>
        <end position="270"/>
    </location>
</feature>
<dbReference type="EMBL" id="FQUS01000055">
    <property type="protein sequence ID" value="SHG74086.1"/>
    <property type="molecule type" value="Genomic_DNA"/>
</dbReference>
<organism evidence="2 3">
    <name type="scientific">Fodinibius roseus</name>
    <dbReference type="NCBI Taxonomy" id="1194090"/>
    <lineage>
        <taxon>Bacteria</taxon>
        <taxon>Pseudomonadati</taxon>
        <taxon>Balneolota</taxon>
        <taxon>Balneolia</taxon>
        <taxon>Balneolales</taxon>
        <taxon>Balneolaceae</taxon>
        <taxon>Fodinibius</taxon>
    </lineage>
</organism>
<dbReference type="STRING" id="1194090.SAMN05443144_1552"/>
<dbReference type="Pfam" id="PF13730">
    <property type="entry name" value="HTH_36"/>
    <property type="match status" value="1"/>
</dbReference>
<dbReference type="Proteomes" id="UP000184041">
    <property type="component" value="Unassembled WGS sequence"/>
</dbReference>
<feature type="region of interest" description="Disordered" evidence="1">
    <location>
        <begin position="99"/>
        <end position="140"/>
    </location>
</feature>
<evidence type="ECO:0000313" key="2">
    <source>
        <dbReference type="EMBL" id="SHG74086.1"/>
    </source>
</evidence>
<proteinExistence type="predicted"/>
<keyword evidence="3" id="KW-1185">Reference proteome</keyword>
<gene>
    <name evidence="2" type="ORF">SAMN05443144_1552</name>
</gene>
<protein>
    <submittedName>
        <fullName evidence="2">Helix-turn-helix domain-containing protein</fullName>
    </submittedName>
</protein>
<name>A0A1M5MA13_9BACT</name>
<evidence type="ECO:0000256" key="1">
    <source>
        <dbReference type="SAM" id="MobiDB-lite"/>
    </source>
</evidence>
<accession>A0A1M5MA13</accession>
<dbReference type="OrthoDB" id="1821976at2"/>